<sequence>MTSGFVSEHTSYSLPEGIVGLKGPVTRPAPGTLPLRGDLAHIALAGRYLAAHYVVPVKRRIGDADVVLKVGMRDDADNGATLPAGSEVELLDIAGNWAWIAVGPDGPSGYVHIGALAAESGA</sequence>
<keyword evidence="2" id="KW-1185">Reference proteome</keyword>
<evidence type="ECO:0008006" key="3">
    <source>
        <dbReference type="Google" id="ProtNLM"/>
    </source>
</evidence>
<comment type="caution">
    <text evidence="1">The sequence shown here is derived from an EMBL/GenBank/DDBJ whole genome shotgun (WGS) entry which is preliminary data.</text>
</comment>
<proteinExistence type="predicted"/>
<organism evidence="1 2">
    <name type="scientific">Qipengyuania gaetbuli</name>
    <dbReference type="NCBI Taxonomy" id="266952"/>
    <lineage>
        <taxon>Bacteria</taxon>
        <taxon>Pseudomonadati</taxon>
        <taxon>Pseudomonadota</taxon>
        <taxon>Alphaproteobacteria</taxon>
        <taxon>Sphingomonadales</taxon>
        <taxon>Erythrobacteraceae</taxon>
        <taxon>Qipengyuania</taxon>
    </lineage>
</organism>
<evidence type="ECO:0000313" key="2">
    <source>
        <dbReference type="Proteomes" id="UP000444185"/>
    </source>
</evidence>
<dbReference type="OrthoDB" id="9813368at2"/>
<evidence type="ECO:0000313" key="1">
    <source>
        <dbReference type="EMBL" id="MXO49900.1"/>
    </source>
</evidence>
<dbReference type="EMBL" id="WTYF01000003">
    <property type="protein sequence ID" value="MXO49900.1"/>
    <property type="molecule type" value="Genomic_DNA"/>
</dbReference>
<gene>
    <name evidence="1" type="ORF">GRI42_01120</name>
</gene>
<reference evidence="1 2" key="1">
    <citation type="submission" date="2019-12" db="EMBL/GenBank/DDBJ databases">
        <title>Genomic-based taxomic classification of the family Erythrobacteraceae.</title>
        <authorList>
            <person name="Xu L."/>
        </authorList>
    </citation>
    <scope>NUCLEOTIDE SEQUENCE [LARGE SCALE GENOMIC DNA]</scope>
    <source>
        <strain evidence="1 2">DSM 16225</strain>
    </source>
</reference>
<dbReference type="AlphaFoldDB" id="A0A844XVM4"/>
<accession>A0A844XVM4</accession>
<protein>
    <recommendedName>
        <fullName evidence="3">Bacterial dipeptidyl-peptidase SH3 domain-containing protein</fullName>
    </recommendedName>
</protein>
<dbReference type="Proteomes" id="UP000444185">
    <property type="component" value="Unassembled WGS sequence"/>
</dbReference>
<name>A0A844XVM4_9SPHN</name>